<protein>
    <recommendedName>
        <fullName evidence="5">Calcineurin-like phosphoesterase domain-containing protein</fullName>
    </recommendedName>
</protein>
<dbReference type="InterPro" id="IPR004843">
    <property type="entry name" value="Calcineurin-like_PHP"/>
</dbReference>
<organism evidence="6 7">
    <name type="scientific">Candidatus Raskinella chloraquaticus</name>
    <dbReference type="NCBI Taxonomy" id="1951219"/>
    <lineage>
        <taxon>Bacteria</taxon>
        <taxon>Pseudomonadati</taxon>
        <taxon>Pseudomonadota</taxon>
        <taxon>Alphaproteobacteria</taxon>
        <taxon>Hyphomicrobiales</taxon>
        <taxon>Phreatobacteraceae</taxon>
        <taxon>Candidatus Raskinella</taxon>
    </lineage>
</organism>
<dbReference type="SUPFAM" id="SSF56300">
    <property type="entry name" value="Metallo-dependent phosphatases"/>
    <property type="match status" value="1"/>
</dbReference>
<dbReference type="Gene3D" id="3.60.21.10">
    <property type="match status" value="1"/>
</dbReference>
<evidence type="ECO:0000256" key="2">
    <source>
        <dbReference type="ARBA" id="ARBA00022801"/>
    </source>
</evidence>
<evidence type="ECO:0000256" key="3">
    <source>
        <dbReference type="ARBA" id="ARBA00023004"/>
    </source>
</evidence>
<dbReference type="InterPro" id="IPR050884">
    <property type="entry name" value="CNP_phosphodiesterase-III"/>
</dbReference>
<keyword evidence="2" id="KW-0378">Hydrolase</keyword>
<dbReference type="AlphaFoldDB" id="A0A1W9HRI7"/>
<sequence>MDRGRAVRIAHLSDLHISPVPLPRPWIEAVHLKQVLGYINWLRGRGAHSRFRLDLTMAAIAGAEPDAIALSGDIIELGMSSEFAAGATILSDLLSIAPLALTLGNHDPYTPASIRRLQTYWERFLPGGATTATDPREAYPQVWSSGPLALITLCSGTPTWLFSAEGAIGRAQMQRLDAMLAALDRTAQVPVLHIHHPPDTAQLSALQRLRDGDQLLDVMARHDCPLILHGHTHRGDIRQLSCLGKRLVLAGASSASAVATRGPAAAGFNLIDLSRSDDCFHIAVSAQRFDGSAYITFDKREWTV</sequence>
<dbReference type="PANTHER" id="PTHR42988:SF2">
    <property type="entry name" value="CYCLIC NUCLEOTIDE PHOSPHODIESTERASE CBUA0032-RELATED"/>
    <property type="match status" value="1"/>
</dbReference>
<feature type="domain" description="Calcineurin-like phosphoesterase" evidence="5">
    <location>
        <begin position="8"/>
        <end position="234"/>
    </location>
</feature>
<proteinExistence type="inferred from homology"/>
<accession>A0A1W9HRI7</accession>
<dbReference type="PANTHER" id="PTHR42988">
    <property type="entry name" value="PHOSPHOHYDROLASE"/>
    <property type="match status" value="1"/>
</dbReference>
<dbReference type="EMBL" id="LWDL01000028">
    <property type="protein sequence ID" value="OQW50013.1"/>
    <property type="molecule type" value="Genomic_DNA"/>
</dbReference>
<name>A0A1W9HRI7_9HYPH</name>
<dbReference type="InterPro" id="IPR029052">
    <property type="entry name" value="Metallo-depent_PP-like"/>
</dbReference>
<comment type="similarity">
    <text evidence="4">Belongs to the cyclic nucleotide phosphodiesterase class-III family.</text>
</comment>
<evidence type="ECO:0000256" key="1">
    <source>
        <dbReference type="ARBA" id="ARBA00022723"/>
    </source>
</evidence>
<comment type="caution">
    <text evidence="6">The sequence shown here is derived from an EMBL/GenBank/DDBJ whole genome shotgun (WGS) entry which is preliminary data.</text>
</comment>
<gene>
    <name evidence="6" type="ORF">A4S15_13680</name>
</gene>
<dbReference type="RefSeq" id="WP_376799999.1">
    <property type="nucleotide sequence ID" value="NZ_DBNB01000007.1"/>
</dbReference>
<keyword evidence="1" id="KW-0479">Metal-binding</keyword>
<evidence type="ECO:0000313" key="7">
    <source>
        <dbReference type="Proteomes" id="UP000192872"/>
    </source>
</evidence>
<reference evidence="6 7" key="1">
    <citation type="journal article" date="2017" name="Water Res.">
        <title>Comammox in drinking water systems.</title>
        <authorList>
            <person name="Wang Y."/>
            <person name="Ma L."/>
            <person name="Mao Y."/>
            <person name="Jiang X."/>
            <person name="Xia Y."/>
            <person name="Yu K."/>
            <person name="Li B."/>
            <person name="Zhang T."/>
        </authorList>
    </citation>
    <scope>NUCLEOTIDE SEQUENCE [LARGE SCALE GENOMIC DNA]</scope>
    <source>
        <strain evidence="6">SG_bin8</strain>
    </source>
</reference>
<evidence type="ECO:0000313" key="6">
    <source>
        <dbReference type="EMBL" id="OQW50013.1"/>
    </source>
</evidence>
<dbReference type="GO" id="GO:0046872">
    <property type="term" value="F:metal ion binding"/>
    <property type="evidence" value="ECO:0007669"/>
    <property type="project" value="UniProtKB-KW"/>
</dbReference>
<dbReference type="Pfam" id="PF00149">
    <property type="entry name" value="Metallophos"/>
    <property type="match status" value="1"/>
</dbReference>
<dbReference type="Proteomes" id="UP000192872">
    <property type="component" value="Unassembled WGS sequence"/>
</dbReference>
<dbReference type="GO" id="GO:0016787">
    <property type="term" value="F:hydrolase activity"/>
    <property type="evidence" value="ECO:0007669"/>
    <property type="project" value="UniProtKB-KW"/>
</dbReference>
<dbReference type="STRING" id="1827387.A4S15_13680"/>
<evidence type="ECO:0000259" key="5">
    <source>
        <dbReference type="Pfam" id="PF00149"/>
    </source>
</evidence>
<keyword evidence="3" id="KW-0408">Iron</keyword>
<evidence type="ECO:0000256" key="4">
    <source>
        <dbReference type="ARBA" id="ARBA00025742"/>
    </source>
</evidence>